<evidence type="ECO:0000256" key="12">
    <source>
        <dbReference type="NCBIfam" id="TIGR02414"/>
    </source>
</evidence>
<evidence type="ECO:0000256" key="2">
    <source>
        <dbReference type="ARBA" id="ARBA00001947"/>
    </source>
</evidence>
<comment type="caution">
    <text evidence="17">The sequence shown here is derived from an EMBL/GenBank/DDBJ whole genome shotgun (WGS) entry which is preliminary data.</text>
</comment>
<keyword evidence="18" id="KW-1185">Reference proteome</keyword>
<dbReference type="Gene3D" id="2.60.40.1840">
    <property type="match status" value="1"/>
</dbReference>
<evidence type="ECO:0000313" key="18">
    <source>
        <dbReference type="Proteomes" id="UP001168380"/>
    </source>
</evidence>
<dbReference type="EC" id="3.4.11.2" evidence="4 12"/>
<comment type="cofactor">
    <cofactor evidence="2">
        <name>Zn(2+)</name>
        <dbReference type="ChEBI" id="CHEBI:29105"/>
    </cofactor>
</comment>
<gene>
    <name evidence="17" type="primary">pepN</name>
    <name evidence="17" type="ORF">QWI16_10015</name>
</gene>
<dbReference type="PANTHER" id="PTHR46322:SF1">
    <property type="entry name" value="PUROMYCIN-SENSITIVE AMINOPEPTIDASE"/>
    <property type="match status" value="1"/>
</dbReference>
<accession>A0ABT8TGI5</accession>
<keyword evidence="11" id="KW-0482">Metalloprotease</keyword>
<dbReference type="CDD" id="cd09600">
    <property type="entry name" value="M1_APN"/>
    <property type="match status" value="1"/>
</dbReference>
<dbReference type="InterPro" id="IPR024601">
    <property type="entry name" value="Peptidase_M1_pepN_C"/>
</dbReference>
<feature type="domain" description="Aminopeptidase N-like N-terminal" evidence="16">
    <location>
        <begin position="52"/>
        <end position="193"/>
    </location>
</feature>
<evidence type="ECO:0000256" key="6">
    <source>
        <dbReference type="ARBA" id="ARBA00022438"/>
    </source>
</evidence>
<dbReference type="InterPro" id="IPR001930">
    <property type="entry name" value="Peptidase_M1"/>
</dbReference>
<proteinExistence type="inferred from homology"/>
<dbReference type="InterPro" id="IPR037144">
    <property type="entry name" value="Peptidase_M1_pepN_C_sf"/>
</dbReference>
<evidence type="ECO:0000256" key="7">
    <source>
        <dbReference type="ARBA" id="ARBA00022670"/>
    </source>
</evidence>
<dbReference type="InterPro" id="IPR012779">
    <property type="entry name" value="Peptidase_M1_pepN"/>
</dbReference>
<dbReference type="PANTHER" id="PTHR46322">
    <property type="entry name" value="PUROMYCIN-SENSITIVE AMINOPEPTIDASE"/>
    <property type="match status" value="1"/>
</dbReference>
<name>A0ABT8TGI5_9GAMM</name>
<evidence type="ECO:0000259" key="15">
    <source>
        <dbReference type="Pfam" id="PF17432"/>
    </source>
</evidence>
<dbReference type="Proteomes" id="UP001168380">
    <property type="component" value="Unassembled WGS sequence"/>
</dbReference>
<dbReference type="SUPFAM" id="SSF63737">
    <property type="entry name" value="Leukotriene A4 hydrolase N-terminal domain"/>
    <property type="match status" value="1"/>
</dbReference>
<keyword evidence="8" id="KW-0479">Metal-binding</keyword>
<comment type="similarity">
    <text evidence="3">Belongs to the peptidase M1 family.</text>
</comment>
<dbReference type="Pfam" id="PF01433">
    <property type="entry name" value="Peptidase_M1"/>
    <property type="match status" value="1"/>
</dbReference>
<feature type="domain" description="Peptidase M1 alanyl aminopeptidase Ig-like fold" evidence="14">
    <location>
        <begin position="451"/>
        <end position="559"/>
    </location>
</feature>
<organism evidence="17 18">
    <name type="scientific">Gilvimarinus algae</name>
    <dbReference type="NCBI Taxonomy" id="3058037"/>
    <lineage>
        <taxon>Bacteria</taxon>
        <taxon>Pseudomonadati</taxon>
        <taxon>Pseudomonadota</taxon>
        <taxon>Gammaproteobacteria</taxon>
        <taxon>Cellvibrionales</taxon>
        <taxon>Cellvibrionaceae</taxon>
        <taxon>Gilvimarinus</taxon>
    </lineage>
</organism>
<dbReference type="InterPro" id="IPR027268">
    <property type="entry name" value="Peptidase_M4/M1_CTD_sf"/>
</dbReference>
<keyword evidence="9 17" id="KW-0378">Hydrolase</keyword>
<evidence type="ECO:0000259" key="14">
    <source>
        <dbReference type="Pfam" id="PF11940"/>
    </source>
</evidence>
<dbReference type="NCBIfam" id="TIGR02414">
    <property type="entry name" value="pepN_proteo"/>
    <property type="match status" value="1"/>
</dbReference>
<dbReference type="InterPro" id="IPR035414">
    <property type="entry name" value="Peptidase_M1_pepN_Ig-like"/>
</dbReference>
<evidence type="ECO:0000256" key="8">
    <source>
        <dbReference type="ARBA" id="ARBA00022723"/>
    </source>
</evidence>
<evidence type="ECO:0000256" key="11">
    <source>
        <dbReference type="ARBA" id="ARBA00023049"/>
    </source>
</evidence>
<dbReference type="RefSeq" id="WP_302712802.1">
    <property type="nucleotide sequence ID" value="NZ_JAULRT010000052.1"/>
</dbReference>
<evidence type="ECO:0000256" key="4">
    <source>
        <dbReference type="ARBA" id="ARBA00012564"/>
    </source>
</evidence>
<feature type="domain" description="Peptidase M1 membrane alanine aminopeptidase" evidence="13">
    <location>
        <begin position="233"/>
        <end position="446"/>
    </location>
</feature>
<evidence type="ECO:0000256" key="9">
    <source>
        <dbReference type="ARBA" id="ARBA00022801"/>
    </source>
</evidence>
<dbReference type="GO" id="GO:0016285">
    <property type="term" value="F:alanyl aminopeptidase activity"/>
    <property type="evidence" value="ECO:0007669"/>
    <property type="project" value="UniProtKB-EC"/>
</dbReference>
<keyword evidence="10" id="KW-0862">Zinc</keyword>
<comment type="catalytic activity">
    <reaction evidence="1">
        <text>Release of an N-terminal amino acid, Xaa-|-Yaa- from a peptide, amide or arylamide. Xaa is preferably Ala, but may be most amino acids including Pro (slow action). When a terminal hydrophobic residue is followed by a prolyl residue, the two may be released as an intact Xaa-Pro dipeptide.</text>
        <dbReference type="EC" id="3.4.11.2"/>
    </reaction>
</comment>
<dbReference type="PRINTS" id="PR00756">
    <property type="entry name" value="ALADIPTASE"/>
</dbReference>
<dbReference type="Gene3D" id="2.60.40.1730">
    <property type="entry name" value="tricorn interacting facor f3 domain"/>
    <property type="match status" value="1"/>
</dbReference>
<dbReference type="Pfam" id="PF11940">
    <property type="entry name" value="DUF3458"/>
    <property type="match status" value="1"/>
</dbReference>
<dbReference type="InterPro" id="IPR038438">
    <property type="entry name" value="PepN_Ig-like_sf"/>
</dbReference>
<dbReference type="SUPFAM" id="SSF55486">
    <property type="entry name" value="Metalloproteases ('zincins'), catalytic domain"/>
    <property type="match status" value="1"/>
</dbReference>
<evidence type="ECO:0000256" key="3">
    <source>
        <dbReference type="ARBA" id="ARBA00010136"/>
    </source>
</evidence>
<feature type="domain" description="Peptidase M1 alanyl aminopeptidase C-terminal" evidence="15">
    <location>
        <begin position="563"/>
        <end position="895"/>
    </location>
</feature>
<evidence type="ECO:0000256" key="1">
    <source>
        <dbReference type="ARBA" id="ARBA00000098"/>
    </source>
</evidence>
<reference evidence="17" key="1">
    <citation type="submission" date="2023-07" db="EMBL/GenBank/DDBJ databases">
        <title>Gilvimarinus algae sp. nov., isolated from the surface of Kelp.</title>
        <authorList>
            <person name="Sun Y.Y."/>
            <person name="Gong Y."/>
            <person name="Du Z.J."/>
        </authorList>
    </citation>
    <scope>NUCLEOTIDE SEQUENCE</scope>
    <source>
        <strain evidence="17">SDUM040014</strain>
    </source>
</reference>
<dbReference type="Gene3D" id="1.10.390.10">
    <property type="entry name" value="Neutral Protease Domain 2"/>
    <property type="match status" value="1"/>
</dbReference>
<evidence type="ECO:0000259" key="16">
    <source>
        <dbReference type="Pfam" id="PF17900"/>
    </source>
</evidence>
<dbReference type="InterPro" id="IPR042097">
    <property type="entry name" value="Aminopeptidase_N-like_N_sf"/>
</dbReference>
<dbReference type="InterPro" id="IPR014782">
    <property type="entry name" value="Peptidase_M1_dom"/>
</dbReference>
<dbReference type="Pfam" id="PF17432">
    <property type="entry name" value="DUF3458_C"/>
    <property type="match status" value="1"/>
</dbReference>
<dbReference type="Pfam" id="PF17900">
    <property type="entry name" value="Peptidase_M1_N"/>
    <property type="match status" value="1"/>
</dbReference>
<sequence>MNSSEPVPSGKTVYLKDYAPPSYIIEKTELDVDIYKGETFVLARLQFQCLDERPQALTLDGEALELLDIAIDGKALDSTQYRCDHRGLTLHNPPERFVLTTRVRILPEQNTSLEGLYRSRTIYCTQCEAEGFRKITYYLDRPDVMSDFITRVSADKNECPILLSNGNKIDGGDLDGGRHFATWHDPHKKPCYLFALVAGDLAKVEDRFRTASGREVTLQIFVEEKDLDKCDHAMSSLKNAMRWDEQVYGREYDLDIFMIVAVDDFNMGAMENKGLNIFNTSCVLAKPETTTDAGFQRVEGVVAHEYFHNWSGNRVTCRDWFQLSLKEGFTVFRDAEFSADMGSRTVKRVEDVAVLRTLQFAEDAGPMAHPIRPASYMEISNFYTLTIYEKGAEVVRMLANLLGPADFRKATDLYFERHDGQAVTTEEFVQAMEDASGRDLTQFKRWYNQAGTPRLSVTDEYDQEQRRYSLTIRQSTPATPECAEKLAFHIPVAMGLLGEAGELALKLADESLDDLPEDNTHRVLELTETEQTFVFTDIPEKPVPSLLRGFSAPVKLDYQYSRADLATLALHDSDGFNRYEACQKLALATIQDAMLAYQQDTLAEFVPDSTLVQVYRLLLEDNSLDQAMLALMLNLPSEAYIAEEQEVIDPVAIHFARRQVAAYVGSELAELFRLRVSAYDPTREYRAQSDDIALRSMKNAALGYLMLLPTAEDLHLCLNQLARANNMTDEMAALTALVCCEDNTAQEQARDALTAFYQKWQDEPLVVNQWLALQARNPIPGALERVQALLQHPAYDGNNPNKIRSVISVFCNNNPLNFHTGTADEPDAGYRFLAEQILQLDSKNPQIAARLITPLTRWRRYTGDRGQAMRLQLQRLADQPGLSPDSYEIVSKSLN</sequence>
<dbReference type="InterPro" id="IPR045357">
    <property type="entry name" value="Aminopeptidase_N-like_N"/>
</dbReference>
<dbReference type="Gene3D" id="3.30.2010.30">
    <property type="match status" value="1"/>
</dbReference>
<keyword evidence="6 17" id="KW-0031">Aminopeptidase</keyword>
<evidence type="ECO:0000259" key="13">
    <source>
        <dbReference type="Pfam" id="PF01433"/>
    </source>
</evidence>
<evidence type="ECO:0000256" key="5">
    <source>
        <dbReference type="ARBA" id="ARBA00015611"/>
    </source>
</evidence>
<evidence type="ECO:0000313" key="17">
    <source>
        <dbReference type="EMBL" id="MDO3382508.1"/>
    </source>
</evidence>
<dbReference type="EMBL" id="JAULRT010000052">
    <property type="protein sequence ID" value="MDO3382508.1"/>
    <property type="molecule type" value="Genomic_DNA"/>
</dbReference>
<dbReference type="Gene3D" id="1.25.50.10">
    <property type="entry name" value="Peptidase M1, alanyl aminopeptidase, C-terminal domain"/>
    <property type="match status" value="1"/>
</dbReference>
<keyword evidence="7" id="KW-0645">Protease</keyword>
<evidence type="ECO:0000256" key="10">
    <source>
        <dbReference type="ARBA" id="ARBA00022833"/>
    </source>
</evidence>
<protein>
    <recommendedName>
        <fullName evidence="5 12">Aminopeptidase N</fullName>
        <ecNumber evidence="4 12">3.4.11.2</ecNumber>
    </recommendedName>
</protein>